<dbReference type="EMBL" id="FOWC01000002">
    <property type="protein sequence ID" value="SFO51937.1"/>
    <property type="molecule type" value="Genomic_DNA"/>
</dbReference>
<dbReference type="Proteomes" id="UP000199137">
    <property type="component" value="Unassembled WGS sequence"/>
</dbReference>
<protein>
    <recommendedName>
        <fullName evidence="3">MBL fold metallo-hydrolase</fullName>
    </recommendedName>
</protein>
<reference evidence="1 2" key="1">
    <citation type="submission" date="2016-10" db="EMBL/GenBank/DDBJ databases">
        <authorList>
            <person name="de Groot N.N."/>
        </authorList>
    </citation>
    <scope>NUCLEOTIDE SEQUENCE [LARGE SCALE GENOMIC DNA]</scope>
    <source>
        <strain evidence="1 2">DSM 44637</strain>
    </source>
</reference>
<accession>A0A1I5HUJ4</accession>
<dbReference type="InterPro" id="IPR036866">
    <property type="entry name" value="RibonucZ/Hydroxyglut_hydro"/>
</dbReference>
<dbReference type="AlphaFoldDB" id="A0A1I5HUJ4"/>
<dbReference type="STRING" id="112413.SAMN05421854_10283"/>
<gene>
    <name evidence="1" type="ORF">SAMN05421854_10283</name>
</gene>
<organism evidence="1 2">
    <name type="scientific">Amycolatopsis rubida</name>
    <dbReference type="NCBI Taxonomy" id="112413"/>
    <lineage>
        <taxon>Bacteria</taxon>
        <taxon>Bacillati</taxon>
        <taxon>Actinomycetota</taxon>
        <taxon>Actinomycetes</taxon>
        <taxon>Pseudonocardiales</taxon>
        <taxon>Pseudonocardiaceae</taxon>
        <taxon>Amycolatopsis</taxon>
    </lineage>
</organism>
<dbReference type="Gene3D" id="3.60.15.10">
    <property type="entry name" value="Ribonuclease Z/Hydroxyacylglutathione hydrolase-like"/>
    <property type="match status" value="1"/>
</dbReference>
<sequence length="67" mass="6997">MPQLGGVGITGSDPAAARAIRRTLLGRAAEDNALLFPAHFPGSGAAEVERDGTKFAIKKWAGFSRIC</sequence>
<evidence type="ECO:0000313" key="1">
    <source>
        <dbReference type="EMBL" id="SFO51937.1"/>
    </source>
</evidence>
<name>A0A1I5HUJ4_9PSEU</name>
<evidence type="ECO:0000313" key="2">
    <source>
        <dbReference type="Proteomes" id="UP000199137"/>
    </source>
</evidence>
<evidence type="ECO:0008006" key="3">
    <source>
        <dbReference type="Google" id="ProtNLM"/>
    </source>
</evidence>
<proteinExistence type="predicted"/>